<dbReference type="Pfam" id="PF01464">
    <property type="entry name" value="SLT"/>
    <property type="match status" value="1"/>
</dbReference>
<reference evidence="3 4" key="1">
    <citation type="journal article" date="2019" name="Int. J. Syst. Evol. Microbiol.">
        <title>The Global Catalogue of Microorganisms (GCM) 10K type strain sequencing project: providing services to taxonomists for standard genome sequencing and annotation.</title>
        <authorList>
            <consortium name="The Broad Institute Genomics Platform"/>
            <consortium name="The Broad Institute Genome Sequencing Center for Infectious Disease"/>
            <person name="Wu L."/>
            <person name="Ma J."/>
        </authorList>
    </citation>
    <scope>NUCLEOTIDE SEQUENCE [LARGE SCALE GENOMIC DNA]</scope>
    <source>
        <strain evidence="3 4">JCM 10671</strain>
    </source>
</reference>
<proteinExistence type="predicted"/>
<dbReference type="InterPro" id="IPR008258">
    <property type="entry name" value="Transglycosylase_SLT_dom_1"/>
</dbReference>
<evidence type="ECO:0000313" key="4">
    <source>
        <dbReference type="Proteomes" id="UP001500957"/>
    </source>
</evidence>
<dbReference type="InterPro" id="IPR023346">
    <property type="entry name" value="Lysozyme-like_dom_sf"/>
</dbReference>
<comment type="caution">
    <text evidence="3">The sequence shown here is derived from an EMBL/GenBank/DDBJ whole genome shotgun (WGS) entry which is preliminary data.</text>
</comment>
<evidence type="ECO:0000259" key="2">
    <source>
        <dbReference type="Pfam" id="PF01464"/>
    </source>
</evidence>
<accession>A0ABN1H3Q1</accession>
<feature type="chain" id="PRO_5046805953" description="Transglycosylase SLT domain-containing protein" evidence="1">
    <location>
        <begin position="23"/>
        <end position="325"/>
    </location>
</feature>
<keyword evidence="4" id="KW-1185">Reference proteome</keyword>
<dbReference type="PROSITE" id="PS51257">
    <property type="entry name" value="PROKAR_LIPOPROTEIN"/>
    <property type="match status" value="1"/>
</dbReference>
<keyword evidence="1" id="KW-0732">Signal</keyword>
<dbReference type="Proteomes" id="UP001500957">
    <property type="component" value="Unassembled WGS sequence"/>
</dbReference>
<protein>
    <recommendedName>
        <fullName evidence="2">Transglycosylase SLT domain-containing protein</fullName>
    </recommendedName>
</protein>
<dbReference type="RefSeq" id="WP_344607020.1">
    <property type="nucleotide sequence ID" value="NZ_BAAAHE010000030.1"/>
</dbReference>
<evidence type="ECO:0000256" key="1">
    <source>
        <dbReference type="SAM" id="SignalP"/>
    </source>
</evidence>
<evidence type="ECO:0000313" key="3">
    <source>
        <dbReference type="EMBL" id="GAA0628073.1"/>
    </source>
</evidence>
<dbReference type="Gene3D" id="1.10.530.10">
    <property type="match status" value="1"/>
</dbReference>
<organism evidence="3 4">
    <name type="scientific">Sporichthya brevicatena</name>
    <dbReference type="NCBI Taxonomy" id="171442"/>
    <lineage>
        <taxon>Bacteria</taxon>
        <taxon>Bacillati</taxon>
        <taxon>Actinomycetota</taxon>
        <taxon>Actinomycetes</taxon>
        <taxon>Sporichthyales</taxon>
        <taxon>Sporichthyaceae</taxon>
        <taxon>Sporichthya</taxon>
    </lineage>
</organism>
<name>A0ABN1H3Q1_9ACTN</name>
<dbReference type="EMBL" id="BAAAHE010000030">
    <property type="protein sequence ID" value="GAA0628073.1"/>
    <property type="molecule type" value="Genomic_DNA"/>
</dbReference>
<gene>
    <name evidence="3" type="ORF">GCM10009547_34610</name>
</gene>
<feature type="signal peptide" evidence="1">
    <location>
        <begin position="1"/>
        <end position="22"/>
    </location>
</feature>
<dbReference type="CDD" id="cd13399">
    <property type="entry name" value="Slt35-like"/>
    <property type="match status" value="1"/>
</dbReference>
<sequence>MRSTRTAVRALAAPLAVALAVAGCGDLTGSSAGEPGPAAANAAAVSPERDAVLTRPLAGEQPLLPPDPQQLAQYLTVAEDVVRDRAESPARVAAAGWAAQHAYRALHSRPEWQRTVLAALPAPYRKLARHQLRAGEALAKLVSKPATTMPAWRIVEPEPAANLRRYYAAGERRFGVPWEVLAAINLVETRMGRIVGYSTAGARGPMQFMPATWRAYGRGDIDDAHDSILAAARYLAANGGADGTSAGLRRAVRRYNNSEHYVTGVLQYAAVLRADERAYASFHAWQVYYRTRAGDAVLRVGYSSRTTPPAKQWLAEHPEARVRYF</sequence>
<feature type="domain" description="Transglycosylase SLT" evidence="2">
    <location>
        <begin position="168"/>
        <end position="257"/>
    </location>
</feature>
<dbReference type="SUPFAM" id="SSF53955">
    <property type="entry name" value="Lysozyme-like"/>
    <property type="match status" value="1"/>
</dbReference>